<dbReference type="EMBL" id="JAUTXU010000234">
    <property type="protein sequence ID" value="KAK3696902.1"/>
    <property type="molecule type" value="Genomic_DNA"/>
</dbReference>
<protein>
    <submittedName>
        <fullName evidence="1">Uncharacterized protein</fullName>
    </submittedName>
</protein>
<proteinExistence type="predicted"/>
<accession>A0ACC3MLW6</accession>
<comment type="caution">
    <text evidence="1">The sequence shown here is derived from an EMBL/GenBank/DDBJ whole genome shotgun (WGS) entry which is preliminary data.</text>
</comment>
<organism evidence="1 2">
    <name type="scientific">Vermiconidia calcicola</name>
    <dbReference type="NCBI Taxonomy" id="1690605"/>
    <lineage>
        <taxon>Eukaryota</taxon>
        <taxon>Fungi</taxon>
        <taxon>Dikarya</taxon>
        <taxon>Ascomycota</taxon>
        <taxon>Pezizomycotina</taxon>
        <taxon>Dothideomycetes</taxon>
        <taxon>Dothideomycetidae</taxon>
        <taxon>Mycosphaerellales</taxon>
        <taxon>Extremaceae</taxon>
        <taxon>Vermiconidia</taxon>
    </lineage>
</organism>
<sequence length="322" mass="36411">MKLDTAPAIDVTVRVNGADLEEHDDTEHNEEYLKGVKYVECVPETDFAVHLYVRKPQLGGCNKDQIRCDVYLDGEFAIARLPNPYSTPAASSEWDFGAVESTINGRCIKQNFAFARLRTDDGPSKDLKPIDFKQQGEIKVKCTLVRTGKLSKMVTHDVASFKRAGDEVLPEKCLKGRSISNQVALGKAQPLATLPVFVHVDYPYGKQPFATYVFKYRSRRDLQIEGIIPRSPSPVPLEDRAPEDLSPEEARELVRRLRTRDSGRAKIKDENLRIKKEKRNHATLIEDDDDDNDVTITEEIRGRKRTRNSRDSAIEIIDLSGD</sequence>
<gene>
    <name evidence="1" type="ORF">LTR37_017732</name>
</gene>
<keyword evidence="2" id="KW-1185">Reference proteome</keyword>
<reference evidence="1" key="1">
    <citation type="submission" date="2023-07" db="EMBL/GenBank/DDBJ databases">
        <title>Black Yeasts Isolated from many extreme environments.</title>
        <authorList>
            <person name="Coleine C."/>
            <person name="Stajich J.E."/>
            <person name="Selbmann L."/>
        </authorList>
    </citation>
    <scope>NUCLEOTIDE SEQUENCE</scope>
    <source>
        <strain evidence="1">CCFEE 5714</strain>
    </source>
</reference>
<evidence type="ECO:0000313" key="1">
    <source>
        <dbReference type="EMBL" id="KAK3696902.1"/>
    </source>
</evidence>
<dbReference type="Proteomes" id="UP001281147">
    <property type="component" value="Unassembled WGS sequence"/>
</dbReference>
<name>A0ACC3MLW6_9PEZI</name>
<evidence type="ECO:0000313" key="2">
    <source>
        <dbReference type="Proteomes" id="UP001281147"/>
    </source>
</evidence>